<dbReference type="AlphaFoldDB" id="A0A2H0WRT2"/>
<gene>
    <name evidence="2" type="ORF">COT63_00265</name>
</gene>
<reference evidence="3" key="1">
    <citation type="submission" date="2017-09" db="EMBL/GenBank/DDBJ databases">
        <title>Depth-based differentiation of microbial function through sediment-hosted aquifers and enrichment of novel symbionts in the deep terrestrial subsurface.</title>
        <authorList>
            <person name="Probst A.J."/>
            <person name="Ladd B."/>
            <person name="Jarett J.K."/>
            <person name="Geller-Mcgrath D.E."/>
            <person name="Sieber C.M.K."/>
            <person name="Emerson J.B."/>
            <person name="Anantharaman K."/>
            <person name="Thomas B.C."/>
            <person name="Malmstrom R."/>
            <person name="Stieglmeier M."/>
            <person name="Klingl A."/>
            <person name="Woyke T."/>
            <person name="Ryan C.M."/>
            <person name="Banfield J.F."/>
        </authorList>
    </citation>
    <scope>NUCLEOTIDE SEQUENCE [LARGE SCALE GENOMIC DNA]</scope>
</reference>
<comment type="caution">
    <text evidence="2">The sequence shown here is derived from an EMBL/GenBank/DDBJ whole genome shotgun (WGS) entry which is preliminary data.</text>
</comment>
<protein>
    <submittedName>
        <fullName evidence="2">Uncharacterized protein</fullName>
    </submittedName>
</protein>
<name>A0A2H0WRT2_9BACT</name>
<proteinExistence type="predicted"/>
<accession>A0A2H0WRT2</accession>
<evidence type="ECO:0000256" key="1">
    <source>
        <dbReference type="SAM" id="MobiDB-lite"/>
    </source>
</evidence>
<dbReference type="Proteomes" id="UP000231282">
    <property type="component" value="Unassembled WGS sequence"/>
</dbReference>
<sequence>MSKGIERGIPFPRPSGREMPLPSDMDNGTREVVAALGNLWLGIFRKKINLDREKTAKLVNSFYEGLDDQVCQWLDEDDPQYRKPRGIMVKESAMQKAQIKNTSPSKRHYQGRKVS</sequence>
<dbReference type="EMBL" id="PEZH01000006">
    <property type="protein sequence ID" value="PIS15382.1"/>
    <property type="molecule type" value="Genomic_DNA"/>
</dbReference>
<evidence type="ECO:0000313" key="2">
    <source>
        <dbReference type="EMBL" id="PIS15382.1"/>
    </source>
</evidence>
<feature type="region of interest" description="Disordered" evidence="1">
    <location>
        <begin position="92"/>
        <end position="115"/>
    </location>
</feature>
<feature type="region of interest" description="Disordered" evidence="1">
    <location>
        <begin position="1"/>
        <end position="26"/>
    </location>
</feature>
<organism evidence="2 3">
    <name type="scientific">Candidatus Shapirobacteria bacterium CG09_land_8_20_14_0_10_38_17</name>
    <dbReference type="NCBI Taxonomy" id="1974884"/>
    <lineage>
        <taxon>Bacteria</taxon>
        <taxon>Candidatus Shapironibacteriota</taxon>
    </lineage>
</organism>
<evidence type="ECO:0000313" key="3">
    <source>
        <dbReference type="Proteomes" id="UP000231282"/>
    </source>
</evidence>
<feature type="compositionally biased region" description="Basic residues" evidence="1">
    <location>
        <begin position="105"/>
        <end position="115"/>
    </location>
</feature>